<keyword evidence="2" id="KW-0342">GTP-binding</keyword>
<accession>A0A267EK16</accession>
<dbReference type="AlphaFoldDB" id="A0A267EK16"/>
<dbReference type="Proteomes" id="UP000215902">
    <property type="component" value="Unassembled WGS sequence"/>
</dbReference>
<dbReference type="PROSITE" id="PS51419">
    <property type="entry name" value="RAB"/>
    <property type="match status" value="1"/>
</dbReference>
<dbReference type="SMART" id="SM00175">
    <property type="entry name" value="RAB"/>
    <property type="match status" value="1"/>
</dbReference>
<name>A0A267EK16_9PLAT</name>
<dbReference type="SUPFAM" id="SSF52540">
    <property type="entry name" value="P-loop containing nucleoside triphosphate hydrolases"/>
    <property type="match status" value="1"/>
</dbReference>
<keyword evidence="4" id="KW-1185">Reference proteome</keyword>
<organism evidence="3 4">
    <name type="scientific">Macrostomum lignano</name>
    <dbReference type="NCBI Taxonomy" id="282301"/>
    <lineage>
        <taxon>Eukaryota</taxon>
        <taxon>Metazoa</taxon>
        <taxon>Spiralia</taxon>
        <taxon>Lophotrochozoa</taxon>
        <taxon>Platyhelminthes</taxon>
        <taxon>Rhabditophora</taxon>
        <taxon>Macrostomorpha</taxon>
        <taxon>Macrostomida</taxon>
        <taxon>Macrostomidae</taxon>
        <taxon>Macrostomum</taxon>
    </lineage>
</organism>
<evidence type="ECO:0000256" key="1">
    <source>
        <dbReference type="ARBA" id="ARBA00022741"/>
    </source>
</evidence>
<dbReference type="PANTHER" id="PTHR24073">
    <property type="entry name" value="DRAB5-RELATED"/>
    <property type="match status" value="1"/>
</dbReference>
<reference evidence="3 4" key="1">
    <citation type="submission" date="2017-06" db="EMBL/GenBank/DDBJ databases">
        <title>A platform for efficient transgenesis in Macrostomum lignano, a flatworm model organism for stem cell research.</title>
        <authorList>
            <person name="Berezikov E."/>
        </authorList>
    </citation>
    <scope>NUCLEOTIDE SEQUENCE [LARGE SCALE GENOMIC DNA]</scope>
    <source>
        <strain evidence="3">DV1</strain>
        <tissue evidence="3">Whole organism</tissue>
    </source>
</reference>
<evidence type="ECO:0000256" key="2">
    <source>
        <dbReference type="ARBA" id="ARBA00023134"/>
    </source>
</evidence>
<keyword evidence="1" id="KW-0547">Nucleotide-binding</keyword>
<dbReference type="EMBL" id="NIVC01002054">
    <property type="protein sequence ID" value="PAA61247.1"/>
    <property type="molecule type" value="Genomic_DNA"/>
</dbReference>
<dbReference type="PRINTS" id="PR00449">
    <property type="entry name" value="RASTRNSFRMNG"/>
</dbReference>
<gene>
    <name evidence="3" type="ORF">BOX15_Mlig005072g1</name>
</gene>
<dbReference type="InterPro" id="IPR027417">
    <property type="entry name" value="P-loop_NTPase"/>
</dbReference>
<comment type="caution">
    <text evidence="3">The sequence shown here is derived from an EMBL/GenBank/DDBJ whole genome shotgun (WGS) entry which is preliminary data.</text>
</comment>
<evidence type="ECO:0000313" key="4">
    <source>
        <dbReference type="Proteomes" id="UP000215902"/>
    </source>
</evidence>
<evidence type="ECO:0000313" key="3">
    <source>
        <dbReference type="EMBL" id="PAA61247.1"/>
    </source>
</evidence>
<dbReference type="Gene3D" id="3.40.50.300">
    <property type="entry name" value="P-loop containing nucleotide triphosphate hydrolases"/>
    <property type="match status" value="1"/>
</dbReference>
<feature type="non-terminal residue" evidence="3">
    <location>
        <position position="1"/>
    </location>
</feature>
<proteinExistence type="predicted"/>
<protein>
    <submittedName>
        <fullName evidence="3">Uncharacterized protein</fullName>
    </submittedName>
</protein>
<dbReference type="STRING" id="282301.A0A267EK16"/>
<dbReference type="Pfam" id="PF08477">
    <property type="entry name" value="Roc"/>
    <property type="match status" value="1"/>
</dbReference>
<dbReference type="GO" id="GO:0005525">
    <property type="term" value="F:GTP binding"/>
    <property type="evidence" value="ECO:0007669"/>
    <property type="project" value="UniProtKB-KW"/>
</dbReference>
<sequence>NFLWPRDHFCLASKNILATADFSKRRERADLASAVTEASILNRQTKTNSQSLSMRRRSCSHLLNRSSDKTVDKTASEKQCNYKVVALGNSGTGKTWLIERLMARQKQRPYKNYFSDSPLATNDVAESDGTIGVTVNLCKVRLIDNQGAAQAGCSKGGVGKTVLLHLWDTSGKPRYRNLIRNYITDAHCVILAYNPAEGFEAAQRDLASWYSFVKEAKRKVSMTLGSDTAESLARMVGKQQAEQDLSALPIIVAISSGTCAYSLSETAQAGVNFGRVFASSVCGRFYIVQRPSSCLMPHRCQHQHGDCIQQLIRHRLTSQLLAEVLLHHQRSRQHRKQRQREQLEKAQSRQQSLLLLGGPDELGEDDDNRCKFWCRRIFGCQRKKGVKA</sequence>